<comment type="caution">
    <text evidence="3">The sequence shown here is derived from an EMBL/GenBank/DDBJ whole genome shotgun (WGS) entry which is preliminary data.</text>
</comment>
<feature type="non-terminal residue" evidence="3">
    <location>
        <position position="1"/>
    </location>
</feature>
<gene>
    <name evidence="3" type="ORF">J437_LFUL019736</name>
</gene>
<dbReference type="GO" id="GO:0005737">
    <property type="term" value="C:cytoplasm"/>
    <property type="evidence" value="ECO:0007669"/>
    <property type="project" value="TreeGrafter"/>
</dbReference>
<evidence type="ECO:0000313" key="3">
    <source>
        <dbReference type="EMBL" id="KAG8240114.1"/>
    </source>
</evidence>
<organism evidence="3 4">
    <name type="scientific">Ladona fulva</name>
    <name type="common">Scarce chaser dragonfly</name>
    <name type="synonym">Libellula fulva</name>
    <dbReference type="NCBI Taxonomy" id="123851"/>
    <lineage>
        <taxon>Eukaryota</taxon>
        <taxon>Metazoa</taxon>
        <taxon>Ecdysozoa</taxon>
        <taxon>Arthropoda</taxon>
        <taxon>Hexapoda</taxon>
        <taxon>Insecta</taxon>
        <taxon>Pterygota</taxon>
        <taxon>Palaeoptera</taxon>
        <taxon>Odonata</taxon>
        <taxon>Epiprocta</taxon>
        <taxon>Anisoptera</taxon>
        <taxon>Libelluloidea</taxon>
        <taxon>Libellulidae</taxon>
        <taxon>Ladona</taxon>
    </lineage>
</organism>
<dbReference type="PRINTS" id="PR00401">
    <property type="entry name" value="SH2DOMAIN"/>
</dbReference>
<dbReference type="PANTHER" id="PTHR14388:SF17">
    <property type="entry name" value="SH2 DOMAIN-CONTAINING PROTEIN"/>
    <property type="match status" value="1"/>
</dbReference>
<dbReference type="PROSITE" id="PS50001">
    <property type="entry name" value="SH2"/>
    <property type="match status" value="1"/>
</dbReference>
<dbReference type="OrthoDB" id="10003345at2759"/>
<sequence length="115" mass="13240">YEKETTTEPKKPPGKIAIIEWFHKNEVPRRAGLDSKNMVESWFHGLISRAEAEMLLNEKPSGTFLVRVSERIWGYAITYRDNGKCKHYLVDASSDSYKFLGTNHVCHNTLGKKLK</sequence>
<feature type="domain" description="SH2" evidence="2">
    <location>
        <begin position="42"/>
        <end position="115"/>
    </location>
</feature>
<name>A0A8K0KRE3_LADFU</name>
<keyword evidence="1" id="KW-0727">SH2 domain</keyword>
<reference evidence="3" key="2">
    <citation type="submission" date="2017-10" db="EMBL/GenBank/DDBJ databases">
        <title>Ladona fulva Genome sequencing and assembly.</title>
        <authorList>
            <person name="Murali S."/>
            <person name="Richards S."/>
            <person name="Bandaranaike D."/>
            <person name="Bellair M."/>
            <person name="Blankenburg K."/>
            <person name="Chao H."/>
            <person name="Dinh H."/>
            <person name="Doddapaneni H."/>
            <person name="Dugan-Rocha S."/>
            <person name="Elkadiri S."/>
            <person name="Gnanaolivu R."/>
            <person name="Hernandez B."/>
            <person name="Skinner E."/>
            <person name="Javaid M."/>
            <person name="Lee S."/>
            <person name="Li M."/>
            <person name="Ming W."/>
            <person name="Munidasa M."/>
            <person name="Muniz J."/>
            <person name="Nguyen L."/>
            <person name="Hughes D."/>
            <person name="Osuji N."/>
            <person name="Pu L.-L."/>
            <person name="Puazo M."/>
            <person name="Qu C."/>
            <person name="Quiroz J."/>
            <person name="Raj R."/>
            <person name="Weissenberger G."/>
            <person name="Xin Y."/>
            <person name="Zou X."/>
            <person name="Han Y."/>
            <person name="Worley K."/>
            <person name="Muzny D."/>
            <person name="Gibbs R."/>
        </authorList>
    </citation>
    <scope>NUCLEOTIDE SEQUENCE</scope>
    <source>
        <strain evidence="3">Sampled in the wild</strain>
    </source>
</reference>
<evidence type="ECO:0000313" key="4">
    <source>
        <dbReference type="Proteomes" id="UP000792457"/>
    </source>
</evidence>
<dbReference type="InterPro" id="IPR036860">
    <property type="entry name" value="SH2_dom_sf"/>
</dbReference>
<dbReference type="Proteomes" id="UP000792457">
    <property type="component" value="Unassembled WGS sequence"/>
</dbReference>
<dbReference type="Pfam" id="PF00017">
    <property type="entry name" value="SH2"/>
    <property type="match status" value="1"/>
</dbReference>
<protein>
    <recommendedName>
        <fullName evidence="2">SH2 domain-containing protein</fullName>
    </recommendedName>
</protein>
<dbReference type="SMART" id="SM00252">
    <property type="entry name" value="SH2"/>
    <property type="match status" value="1"/>
</dbReference>
<keyword evidence="4" id="KW-1185">Reference proteome</keyword>
<accession>A0A8K0KRE3</accession>
<proteinExistence type="predicted"/>
<dbReference type="AlphaFoldDB" id="A0A8K0KRE3"/>
<evidence type="ECO:0000259" key="2">
    <source>
        <dbReference type="PROSITE" id="PS50001"/>
    </source>
</evidence>
<dbReference type="PANTHER" id="PTHR14388">
    <property type="entry name" value="T CELL-SPECIFIC ADAPTER PROTEIN TSAD"/>
    <property type="match status" value="1"/>
</dbReference>
<reference evidence="3" key="1">
    <citation type="submission" date="2013-04" db="EMBL/GenBank/DDBJ databases">
        <authorList>
            <person name="Qu J."/>
            <person name="Murali S.C."/>
            <person name="Bandaranaike D."/>
            <person name="Bellair M."/>
            <person name="Blankenburg K."/>
            <person name="Chao H."/>
            <person name="Dinh H."/>
            <person name="Doddapaneni H."/>
            <person name="Downs B."/>
            <person name="Dugan-Rocha S."/>
            <person name="Elkadiri S."/>
            <person name="Gnanaolivu R.D."/>
            <person name="Hernandez B."/>
            <person name="Javaid M."/>
            <person name="Jayaseelan J.C."/>
            <person name="Lee S."/>
            <person name="Li M."/>
            <person name="Ming W."/>
            <person name="Munidasa M."/>
            <person name="Muniz J."/>
            <person name="Nguyen L."/>
            <person name="Ongeri F."/>
            <person name="Osuji N."/>
            <person name="Pu L.-L."/>
            <person name="Puazo M."/>
            <person name="Qu C."/>
            <person name="Quiroz J."/>
            <person name="Raj R."/>
            <person name="Weissenberger G."/>
            <person name="Xin Y."/>
            <person name="Zou X."/>
            <person name="Han Y."/>
            <person name="Richards S."/>
            <person name="Worley K."/>
            <person name="Muzny D."/>
            <person name="Gibbs R."/>
        </authorList>
    </citation>
    <scope>NUCLEOTIDE SEQUENCE</scope>
    <source>
        <strain evidence="3">Sampled in the wild</strain>
    </source>
</reference>
<dbReference type="Gene3D" id="3.30.505.10">
    <property type="entry name" value="SH2 domain"/>
    <property type="match status" value="1"/>
</dbReference>
<dbReference type="EMBL" id="KZ311550">
    <property type="protein sequence ID" value="KAG8240114.1"/>
    <property type="molecule type" value="Genomic_DNA"/>
</dbReference>
<dbReference type="SUPFAM" id="SSF55550">
    <property type="entry name" value="SH2 domain"/>
    <property type="match status" value="1"/>
</dbReference>
<evidence type="ECO:0000256" key="1">
    <source>
        <dbReference type="PROSITE-ProRule" id="PRU00191"/>
    </source>
</evidence>
<dbReference type="InterPro" id="IPR000980">
    <property type="entry name" value="SH2"/>
</dbReference>